<dbReference type="EMBL" id="BAAAQR010000001">
    <property type="protein sequence ID" value="GAA2135887.1"/>
    <property type="molecule type" value="Genomic_DNA"/>
</dbReference>
<evidence type="ECO:0008006" key="5">
    <source>
        <dbReference type="Google" id="ProtNLM"/>
    </source>
</evidence>
<evidence type="ECO:0000256" key="1">
    <source>
        <dbReference type="SAM" id="MobiDB-lite"/>
    </source>
</evidence>
<keyword evidence="2" id="KW-0812">Transmembrane</keyword>
<name>A0ABP5KQC2_9ACTN</name>
<evidence type="ECO:0000313" key="4">
    <source>
        <dbReference type="Proteomes" id="UP001501771"/>
    </source>
</evidence>
<feature type="region of interest" description="Disordered" evidence="1">
    <location>
        <begin position="1"/>
        <end position="23"/>
    </location>
</feature>
<feature type="transmembrane region" description="Helical" evidence="2">
    <location>
        <begin position="88"/>
        <end position="108"/>
    </location>
</feature>
<dbReference type="Pfam" id="PF11222">
    <property type="entry name" value="DUF3017"/>
    <property type="match status" value="1"/>
</dbReference>
<evidence type="ECO:0000313" key="3">
    <source>
        <dbReference type="EMBL" id="GAA2135887.1"/>
    </source>
</evidence>
<proteinExistence type="predicted"/>
<keyword evidence="2" id="KW-0472">Membrane</keyword>
<gene>
    <name evidence="3" type="ORF">GCM10009844_01600</name>
</gene>
<comment type="caution">
    <text evidence="3">The sequence shown here is derived from an EMBL/GenBank/DDBJ whole genome shotgun (WGS) entry which is preliminary data.</text>
</comment>
<organism evidence="3 4">
    <name type="scientific">Nocardioides koreensis</name>
    <dbReference type="NCBI Taxonomy" id="433651"/>
    <lineage>
        <taxon>Bacteria</taxon>
        <taxon>Bacillati</taxon>
        <taxon>Actinomycetota</taxon>
        <taxon>Actinomycetes</taxon>
        <taxon>Propionibacteriales</taxon>
        <taxon>Nocardioidaceae</taxon>
        <taxon>Nocardioides</taxon>
    </lineage>
</organism>
<dbReference type="InterPro" id="IPR021385">
    <property type="entry name" value="DUF3017"/>
</dbReference>
<reference evidence="4" key="1">
    <citation type="journal article" date="2019" name="Int. J. Syst. Evol. Microbiol.">
        <title>The Global Catalogue of Microorganisms (GCM) 10K type strain sequencing project: providing services to taxonomists for standard genome sequencing and annotation.</title>
        <authorList>
            <consortium name="The Broad Institute Genomics Platform"/>
            <consortium name="The Broad Institute Genome Sequencing Center for Infectious Disease"/>
            <person name="Wu L."/>
            <person name="Ma J."/>
        </authorList>
    </citation>
    <scope>NUCLEOTIDE SEQUENCE [LARGE SCALE GENOMIC DNA]</scope>
    <source>
        <strain evidence="4">JCM 16022</strain>
    </source>
</reference>
<feature type="transmembrane region" description="Helical" evidence="2">
    <location>
        <begin position="57"/>
        <end position="76"/>
    </location>
</feature>
<sequence>MTVEQPVTDAAPTPPDADPEHGRRYPSTIGGIFYLVVLAVTGVGIGIVATGDWRVGIRWVAGGLILASLVRLVLPTREAGMLAVRHRAVDCVMLAGVGVVLLFLASTIPNQPV</sequence>
<evidence type="ECO:0000256" key="2">
    <source>
        <dbReference type="SAM" id="Phobius"/>
    </source>
</evidence>
<protein>
    <recommendedName>
        <fullName evidence="5">DUF3017 domain-containing protein</fullName>
    </recommendedName>
</protein>
<accession>A0ABP5KQC2</accession>
<keyword evidence="4" id="KW-1185">Reference proteome</keyword>
<keyword evidence="2" id="KW-1133">Transmembrane helix</keyword>
<dbReference type="Proteomes" id="UP001501771">
    <property type="component" value="Unassembled WGS sequence"/>
</dbReference>
<feature type="transmembrane region" description="Helical" evidence="2">
    <location>
        <begin position="32"/>
        <end position="51"/>
    </location>
</feature>
<dbReference type="RefSeq" id="WP_344146105.1">
    <property type="nucleotide sequence ID" value="NZ_BAAAQR010000001.1"/>
</dbReference>